<feature type="domain" description="Anoctamin alpha-beta plait" evidence="8">
    <location>
        <begin position="33"/>
        <end position="140"/>
    </location>
</feature>
<name>A0A9W8AVP7_9FUNG</name>
<dbReference type="Pfam" id="PF04547">
    <property type="entry name" value="Anoctamin"/>
    <property type="match status" value="1"/>
</dbReference>
<dbReference type="AlphaFoldDB" id="A0A9W8AVP7"/>
<feature type="transmembrane region" description="Helical" evidence="6">
    <location>
        <begin position="764"/>
        <end position="786"/>
    </location>
</feature>
<sequence length="866" mass="97756">MWPRSFQERLRLSRRWQAGSHPPSNDLDPSELVDFVLVFRYPVNPSILPPTNASTGRTVVEDRSDLEQNAIEAYQEVVGRLHKLGLEWYVPTETSSPGKLFLFVTCPDAVLKQWMVHGKVQDWLAGLRGITPADSSDATVNEETHIGLTRGDHSPNSPRHAADAAAMTLDHPLAYLLQSDGQTAQVIPPAERLRLVYHRLTARPEEGGAGLHPDVHPFIETLYPLHNKQFTRHWIKTWGTKWLINHHDLQRIREYLGEEIALYFAFLQFYFLWLLPPAFVGLVWYLQGKTYSAPMALFIVCWSIAFVDMWARRETDIAVYWGTRHLGRVREPQPLFQPDGWSRHPITHELEPYFPLWKRWSRRMVTLPLIMAGSVFLAGVVGFLFALQTLTDEHYSGPGQAYVTYIPMILYSILMAKAGEMYTGLAKRLNNYENYPTRSEYEFHLTQKIFVLSFLINYLALIITAWAYIPFRAQVNHALLQFSSTILQGKIYGDVGDPLKEGRHGELDNGQVALKMSQTPADQLMVNQLFFFVMTGQILSLAQETIIPMATRYGTQWLQRRGTRSRTSAEGATVGSTAHSRSDTTSNSASNSDLHMASDKVAERSNGDNFEAASTESDKDTEEHPDKPTPSSSPVTVPPRLLRRLVKRALREYDLPEYLSYDDYSEMVTQFGFIVLFSVVWPLTPVIALVNNWIELRSDAVKICMNVRRPIPQRAESIGPWLDNLKLLCWMASISNTLLVYQFGTLLAPTPDTQLYGHTHLPTALGALLITEHVFFGVWFFVRTLIQSFPSVADKMLALEDYRQKVGLSRAFSLTSALGSTESGQGDMGGLENVAQEQPGGASLVGHDIPRDDPGFELISSAFKVA</sequence>
<keyword evidence="10" id="KW-1185">Reference proteome</keyword>
<comment type="caution">
    <text evidence="9">The sequence shown here is derived from an EMBL/GenBank/DDBJ whole genome shotgun (WGS) entry which is preliminary data.</text>
</comment>
<dbReference type="Proteomes" id="UP001150925">
    <property type="component" value="Unassembled WGS sequence"/>
</dbReference>
<feature type="domain" description="Anoctamin transmembrane" evidence="7">
    <location>
        <begin position="252"/>
        <end position="795"/>
    </location>
</feature>
<evidence type="ECO:0000256" key="6">
    <source>
        <dbReference type="SAM" id="Phobius"/>
    </source>
</evidence>
<organism evidence="9 10">
    <name type="scientific">Dispira parvispora</name>
    <dbReference type="NCBI Taxonomy" id="1520584"/>
    <lineage>
        <taxon>Eukaryota</taxon>
        <taxon>Fungi</taxon>
        <taxon>Fungi incertae sedis</taxon>
        <taxon>Zoopagomycota</taxon>
        <taxon>Kickxellomycotina</taxon>
        <taxon>Dimargaritomycetes</taxon>
        <taxon>Dimargaritales</taxon>
        <taxon>Dimargaritaceae</taxon>
        <taxon>Dispira</taxon>
    </lineage>
</organism>
<accession>A0A9W8AVP7</accession>
<feature type="transmembrane region" description="Helical" evidence="6">
    <location>
        <begin position="399"/>
        <end position="418"/>
    </location>
</feature>
<keyword evidence="4 6" id="KW-0472">Membrane</keyword>
<dbReference type="OrthoDB" id="296386at2759"/>
<feature type="transmembrane region" description="Helical" evidence="6">
    <location>
        <begin position="727"/>
        <end position="744"/>
    </location>
</feature>
<evidence type="ECO:0000256" key="4">
    <source>
        <dbReference type="ARBA" id="ARBA00023136"/>
    </source>
</evidence>
<keyword evidence="2 6" id="KW-0812">Transmembrane</keyword>
<feature type="transmembrane region" description="Helical" evidence="6">
    <location>
        <begin position="260"/>
        <end position="285"/>
    </location>
</feature>
<dbReference type="InterPro" id="IPR007632">
    <property type="entry name" value="Anoctamin"/>
</dbReference>
<evidence type="ECO:0008006" key="11">
    <source>
        <dbReference type="Google" id="ProtNLM"/>
    </source>
</evidence>
<dbReference type="GO" id="GO:0016020">
    <property type="term" value="C:membrane"/>
    <property type="evidence" value="ECO:0007669"/>
    <property type="project" value="UniProtKB-SubCell"/>
</dbReference>
<evidence type="ECO:0000259" key="8">
    <source>
        <dbReference type="Pfam" id="PF20877"/>
    </source>
</evidence>
<reference evidence="9" key="1">
    <citation type="submission" date="2022-07" db="EMBL/GenBank/DDBJ databases">
        <title>Phylogenomic reconstructions and comparative analyses of Kickxellomycotina fungi.</title>
        <authorList>
            <person name="Reynolds N.K."/>
            <person name="Stajich J.E."/>
            <person name="Barry K."/>
            <person name="Grigoriev I.V."/>
            <person name="Crous P."/>
            <person name="Smith M.E."/>
        </authorList>
    </citation>
    <scope>NUCLEOTIDE SEQUENCE</scope>
    <source>
        <strain evidence="9">RSA 1196</strain>
    </source>
</reference>
<feature type="transmembrane region" description="Helical" evidence="6">
    <location>
        <begin position="671"/>
        <end position="694"/>
    </location>
</feature>
<feature type="compositionally biased region" description="Basic and acidic residues" evidence="5">
    <location>
        <begin position="596"/>
        <end position="606"/>
    </location>
</feature>
<evidence type="ECO:0000256" key="5">
    <source>
        <dbReference type="SAM" id="MobiDB-lite"/>
    </source>
</evidence>
<dbReference type="PANTHER" id="PTHR12308">
    <property type="entry name" value="ANOCTAMIN"/>
    <property type="match status" value="1"/>
</dbReference>
<comment type="subcellular location">
    <subcellularLocation>
        <location evidence="1">Membrane</location>
        <topology evidence="1">Multi-pass membrane protein</topology>
    </subcellularLocation>
</comment>
<dbReference type="EMBL" id="JANBPY010000580">
    <property type="protein sequence ID" value="KAJ1965622.1"/>
    <property type="molecule type" value="Genomic_DNA"/>
</dbReference>
<dbReference type="PANTHER" id="PTHR12308:SF73">
    <property type="entry name" value="ANOCTAMIN"/>
    <property type="match status" value="1"/>
</dbReference>
<dbReference type="GO" id="GO:0005254">
    <property type="term" value="F:chloride channel activity"/>
    <property type="evidence" value="ECO:0007669"/>
    <property type="project" value="TreeGrafter"/>
</dbReference>
<evidence type="ECO:0000256" key="2">
    <source>
        <dbReference type="ARBA" id="ARBA00022692"/>
    </source>
</evidence>
<feature type="transmembrane region" description="Helical" evidence="6">
    <location>
        <begin position="449"/>
        <end position="469"/>
    </location>
</feature>
<proteinExistence type="predicted"/>
<feature type="compositionally biased region" description="Low complexity" evidence="5">
    <location>
        <begin position="629"/>
        <end position="638"/>
    </location>
</feature>
<evidence type="ECO:0000313" key="9">
    <source>
        <dbReference type="EMBL" id="KAJ1965622.1"/>
    </source>
</evidence>
<dbReference type="InterPro" id="IPR049456">
    <property type="entry name" value="Anoctamin_N_fung"/>
</dbReference>
<feature type="compositionally biased region" description="Basic and acidic residues" evidence="5">
    <location>
        <begin position="616"/>
        <end position="627"/>
    </location>
</feature>
<dbReference type="Pfam" id="PF20877">
    <property type="entry name" value="Anoctamin_N"/>
    <property type="match status" value="1"/>
</dbReference>
<feature type="region of interest" description="Disordered" evidence="5">
    <location>
        <begin position="558"/>
        <end position="638"/>
    </location>
</feature>
<evidence type="ECO:0000256" key="1">
    <source>
        <dbReference type="ARBA" id="ARBA00004141"/>
    </source>
</evidence>
<protein>
    <recommendedName>
        <fullName evidence="11">DUF590-domain-containing protein</fullName>
    </recommendedName>
</protein>
<evidence type="ECO:0000259" key="7">
    <source>
        <dbReference type="Pfam" id="PF04547"/>
    </source>
</evidence>
<dbReference type="InterPro" id="IPR049452">
    <property type="entry name" value="Anoctamin_TM"/>
</dbReference>
<gene>
    <name evidence="9" type="ORF">IWQ62_002617</name>
</gene>
<dbReference type="GO" id="GO:0032541">
    <property type="term" value="C:cortical endoplasmic reticulum"/>
    <property type="evidence" value="ECO:0007669"/>
    <property type="project" value="TreeGrafter"/>
</dbReference>
<feature type="transmembrane region" description="Helical" evidence="6">
    <location>
        <begin position="365"/>
        <end position="387"/>
    </location>
</feature>
<feature type="compositionally biased region" description="Low complexity" evidence="5">
    <location>
        <begin position="583"/>
        <end position="593"/>
    </location>
</feature>
<evidence type="ECO:0000256" key="3">
    <source>
        <dbReference type="ARBA" id="ARBA00022989"/>
    </source>
</evidence>
<feature type="compositionally biased region" description="Polar residues" evidence="5">
    <location>
        <begin position="565"/>
        <end position="579"/>
    </location>
</feature>
<evidence type="ECO:0000313" key="10">
    <source>
        <dbReference type="Proteomes" id="UP001150925"/>
    </source>
</evidence>
<keyword evidence="3 6" id="KW-1133">Transmembrane helix</keyword>